<dbReference type="InterPro" id="IPR040256">
    <property type="entry name" value="At4g02000-like"/>
</dbReference>
<evidence type="ECO:0000313" key="2">
    <source>
        <dbReference type="Proteomes" id="UP000593573"/>
    </source>
</evidence>
<reference evidence="1 2" key="1">
    <citation type="journal article" date="2019" name="Genome Biol. Evol.">
        <title>Insights into the evolution of the New World diploid cottons (Gossypium, subgenus Houzingenia) based on genome sequencing.</title>
        <authorList>
            <person name="Grover C.E."/>
            <person name="Arick M.A. 2nd"/>
            <person name="Thrash A."/>
            <person name="Conover J.L."/>
            <person name="Sanders W.S."/>
            <person name="Peterson D.G."/>
            <person name="Frelichowski J.E."/>
            <person name="Scheffler J.A."/>
            <person name="Scheffler B.E."/>
            <person name="Wendel J.F."/>
        </authorList>
    </citation>
    <scope>NUCLEOTIDE SEQUENCE [LARGE SCALE GENOMIC DNA]</scope>
    <source>
        <strain evidence="1">57</strain>
        <tissue evidence="1">Leaf</tissue>
    </source>
</reference>
<dbReference type="PANTHER" id="PTHR31286:SF173">
    <property type="entry name" value="DUF4283 DOMAIN-CONTAINING PROTEIN"/>
    <property type="match status" value="1"/>
</dbReference>
<evidence type="ECO:0008006" key="3">
    <source>
        <dbReference type="Google" id="ProtNLM"/>
    </source>
</evidence>
<name>A0A7J8VSF4_9ROSI</name>
<proteinExistence type="predicted"/>
<dbReference type="EMBL" id="JABFAB010000012">
    <property type="protein sequence ID" value="MBA0665737.1"/>
    <property type="molecule type" value="Genomic_DNA"/>
</dbReference>
<dbReference type="OrthoDB" id="1001177at2759"/>
<organism evidence="1 2">
    <name type="scientific">Gossypium klotzschianum</name>
    <dbReference type="NCBI Taxonomy" id="34286"/>
    <lineage>
        <taxon>Eukaryota</taxon>
        <taxon>Viridiplantae</taxon>
        <taxon>Streptophyta</taxon>
        <taxon>Embryophyta</taxon>
        <taxon>Tracheophyta</taxon>
        <taxon>Spermatophyta</taxon>
        <taxon>Magnoliopsida</taxon>
        <taxon>eudicotyledons</taxon>
        <taxon>Gunneridae</taxon>
        <taxon>Pentapetalae</taxon>
        <taxon>rosids</taxon>
        <taxon>malvids</taxon>
        <taxon>Malvales</taxon>
        <taxon>Malvaceae</taxon>
        <taxon>Malvoideae</taxon>
        <taxon>Gossypium</taxon>
    </lineage>
</organism>
<dbReference type="Proteomes" id="UP000593573">
    <property type="component" value="Unassembled WGS sequence"/>
</dbReference>
<keyword evidence="2" id="KW-1185">Reference proteome</keyword>
<dbReference type="PANTHER" id="PTHR31286">
    <property type="entry name" value="GLYCINE-RICH CELL WALL STRUCTURAL PROTEIN 1.8-LIKE"/>
    <property type="match status" value="1"/>
</dbReference>
<gene>
    <name evidence="1" type="ORF">Goklo_002219</name>
</gene>
<evidence type="ECO:0000313" key="1">
    <source>
        <dbReference type="EMBL" id="MBA0665737.1"/>
    </source>
</evidence>
<dbReference type="AlphaFoldDB" id="A0A7J8VSF4"/>
<comment type="caution">
    <text evidence="1">The sequence shown here is derived from an EMBL/GenBank/DDBJ whole genome shotgun (WGS) entry which is preliminary data.</text>
</comment>
<protein>
    <recommendedName>
        <fullName evidence="3">DUF4283 domain-containing protein</fullName>
    </recommendedName>
</protein>
<accession>A0A7J8VSF4</accession>
<sequence length="211" mass="24208">MSFKDKLLRGDVASSDGNLEGIFGKNESDFELLEGDVNMSMVNGIPAISFSNRINDILFKEMELTIILKLLRRNIGYNGPWIIFRQYLTVQPWTKMFNLVQPYPSMVMAWIHLPDLPGYLYKRKIIEAIGELIKKVVKLDLQTDNRTKGRFAHLAVFINLYQGDVVLSCGDLYRIFGLLYVRNSFDQLEMGAILTVGRILGFLMLGLYTKR</sequence>